<comment type="caution">
    <text evidence="4">The sequence shown here is derived from an EMBL/GenBank/DDBJ whole genome shotgun (WGS) entry which is preliminary data.</text>
</comment>
<dbReference type="EMBL" id="JAPDFL010000001">
    <property type="protein sequence ID" value="MCW1934509.1"/>
    <property type="molecule type" value="Genomic_DNA"/>
</dbReference>
<accession>A0ABT3H402</accession>
<dbReference type="SMART" id="SM00823">
    <property type="entry name" value="PKS_PP"/>
    <property type="match status" value="1"/>
</dbReference>
<feature type="domain" description="Carrier" evidence="3">
    <location>
        <begin position="11"/>
        <end position="88"/>
    </location>
</feature>
<dbReference type="InterPro" id="IPR020806">
    <property type="entry name" value="PKS_PP-bd"/>
</dbReference>
<evidence type="ECO:0000256" key="2">
    <source>
        <dbReference type="ARBA" id="ARBA00022553"/>
    </source>
</evidence>
<gene>
    <name evidence="4" type="ORF">OKW52_20190</name>
</gene>
<keyword evidence="2" id="KW-0597">Phosphoprotein</keyword>
<dbReference type="SUPFAM" id="SSF47336">
    <property type="entry name" value="ACP-like"/>
    <property type="match status" value="1"/>
</dbReference>
<dbReference type="PROSITE" id="PS50075">
    <property type="entry name" value="CARRIER"/>
    <property type="match status" value="1"/>
</dbReference>
<evidence type="ECO:0000256" key="1">
    <source>
        <dbReference type="ARBA" id="ARBA00022450"/>
    </source>
</evidence>
<reference evidence="4 5" key="1">
    <citation type="submission" date="2022-10" db="EMBL/GenBank/DDBJ databases">
        <title>Pararhodobacter sp. nov., isolated from marine algae.</title>
        <authorList>
            <person name="Choi B.J."/>
            <person name="Kim J.M."/>
            <person name="Lee J.K."/>
            <person name="Choi D.G."/>
            <person name="Jeon C.O."/>
        </authorList>
    </citation>
    <scope>NUCLEOTIDE SEQUENCE [LARGE SCALE GENOMIC DNA]</scope>
    <source>
        <strain evidence="4 5">ZQ420</strain>
    </source>
</reference>
<evidence type="ECO:0000313" key="4">
    <source>
        <dbReference type="EMBL" id="MCW1934509.1"/>
    </source>
</evidence>
<dbReference type="InterPro" id="IPR009081">
    <property type="entry name" value="PP-bd_ACP"/>
</dbReference>
<protein>
    <submittedName>
        <fullName evidence="4">Acyl carrier protein</fullName>
    </submittedName>
</protein>
<dbReference type="InterPro" id="IPR036736">
    <property type="entry name" value="ACP-like_sf"/>
</dbReference>
<dbReference type="RefSeq" id="WP_264507295.1">
    <property type="nucleotide sequence ID" value="NZ_JAPDFL010000001.1"/>
</dbReference>
<evidence type="ECO:0000313" key="5">
    <source>
        <dbReference type="Proteomes" id="UP001208938"/>
    </source>
</evidence>
<organism evidence="4 5">
    <name type="scientific">Pararhodobacter zhoushanensis</name>
    <dbReference type="NCBI Taxonomy" id="2479545"/>
    <lineage>
        <taxon>Bacteria</taxon>
        <taxon>Pseudomonadati</taxon>
        <taxon>Pseudomonadota</taxon>
        <taxon>Alphaproteobacteria</taxon>
        <taxon>Rhodobacterales</taxon>
        <taxon>Paracoccaceae</taxon>
        <taxon>Pararhodobacter</taxon>
    </lineage>
</organism>
<keyword evidence="1" id="KW-0596">Phosphopantetheine</keyword>
<proteinExistence type="predicted"/>
<name>A0ABT3H402_9RHOB</name>
<sequence length="95" mass="10567">MTSDAHLSHPADAEAIQNWMVTYITSVIDVPADPFPVAERFDNYGLDSIEITIMCGMMEETYEIEVGPTEVFDHPSVAELSQHIARRLKDRSAAA</sequence>
<dbReference type="Gene3D" id="1.10.1200.10">
    <property type="entry name" value="ACP-like"/>
    <property type="match status" value="1"/>
</dbReference>
<dbReference type="Pfam" id="PF00550">
    <property type="entry name" value="PP-binding"/>
    <property type="match status" value="1"/>
</dbReference>
<evidence type="ECO:0000259" key="3">
    <source>
        <dbReference type="PROSITE" id="PS50075"/>
    </source>
</evidence>
<keyword evidence="5" id="KW-1185">Reference proteome</keyword>
<dbReference type="Proteomes" id="UP001208938">
    <property type="component" value="Unassembled WGS sequence"/>
</dbReference>